<accession>A0A9D9DY76</accession>
<dbReference type="NCBIfam" id="TIGR01484">
    <property type="entry name" value="HAD-SF-IIB"/>
    <property type="match status" value="1"/>
</dbReference>
<dbReference type="PANTHER" id="PTHR10000:SF8">
    <property type="entry name" value="HAD SUPERFAMILY HYDROLASE-LIKE, TYPE 3"/>
    <property type="match status" value="1"/>
</dbReference>
<dbReference type="EMBL" id="JADIMX010000068">
    <property type="protein sequence ID" value="MBO8434395.1"/>
    <property type="molecule type" value="Genomic_DNA"/>
</dbReference>
<organism evidence="1 2">
    <name type="scientific">Candidatus Fimicola merdigallinarum</name>
    <dbReference type="NCBI Taxonomy" id="2840819"/>
    <lineage>
        <taxon>Bacteria</taxon>
        <taxon>Bacillati</taxon>
        <taxon>Bacillota</taxon>
        <taxon>Clostridia</taxon>
        <taxon>Lachnospirales</taxon>
        <taxon>Lachnospiraceae</taxon>
        <taxon>Lachnospiraceae incertae sedis</taxon>
        <taxon>Candidatus Fimicola</taxon>
    </lineage>
</organism>
<dbReference type="SFLD" id="SFLDS00003">
    <property type="entry name" value="Haloacid_Dehalogenase"/>
    <property type="match status" value="1"/>
</dbReference>
<protein>
    <submittedName>
        <fullName evidence="1">HAD family phosphatase</fullName>
    </submittedName>
</protein>
<dbReference type="InterPro" id="IPR006379">
    <property type="entry name" value="HAD-SF_hydro_IIB"/>
</dbReference>
<dbReference type="AlphaFoldDB" id="A0A9D9DY76"/>
<comment type="caution">
    <text evidence="1">The sequence shown here is derived from an EMBL/GenBank/DDBJ whole genome shotgun (WGS) entry which is preliminary data.</text>
</comment>
<dbReference type="Gene3D" id="3.30.1240.10">
    <property type="match status" value="1"/>
</dbReference>
<dbReference type="Pfam" id="PF08282">
    <property type="entry name" value="Hydrolase_3"/>
    <property type="match status" value="1"/>
</dbReference>
<dbReference type="SFLD" id="SFLDG01144">
    <property type="entry name" value="C2.B.4:_PGP_Like"/>
    <property type="match status" value="1"/>
</dbReference>
<dbReference type="PANTHER" id="PTHR10000">
    <property type="entry name" value="PHOSPHOSERINE PHOSPHATASE"/>
    <property type="match status" value="1"/>
</dbReference>
<sequence length="274" mass="30553">MIKIIASDMDGTLITHEGIIPERNINAIKKAIEKGVLFVPATGRTHSTIPPTVMDNFDIKYTISSNGASVYNMENKKFIYNNLMDKNIAKDILDYVLKYDVVTEVYCNGDGFFPRYFLDRLEEVGVPAQFAGFYKKQKMAVDDIYAVVENSENGIEKINIPWIKPEVRAELLANLKRDWGDKIYITSSMPNNIELCSKTTNKGDGLKHLCDILGIKPEETMAIGDNLNDLEMIEFAGVGVAMENGADEVKEIANFTTINNVDGGVGFAIEKFCL</sequence>
<dbReference type="NCBIfam" id="TIGR00099">
    <property type="entry name" value="Cof-subfamily"/>
    <property type="match status" value="1"/>
</dbReference>
<reference evidence="1" key="2">
    <citation type="journal article" date="2021" name="PeerJ">
        <title>Extensive microbial diversity within the chicken gut microbiome revealed by metagenomics and culture.</title>
        <authorList>
            <person name="Gilroy R."/>
            <person name="Ravi A."/>
            <person name="Getino M."/>
            <person name="Pursley I."/>
            <person name="Horton D.L."/>
            <person name="Alikhan N.F."/>
            <person name="Baker D."/>
            <person name="Gharbi K."/>
            <person name="Hall N."/>
            <person name="Watson M."/>
            <person name="Adriaenssens E.M."/>
            <person name="Foster-Nyarko E."/>
            <person name="Jarju S."/>
            <person name="Secka A."/>
            <person name="Antonio M."/>
            <person name="Oren A."/>
            <person name="Chaudhuri R.R."/>
            <person name="La Ragione R."/>
            <person name="Hildebrand F."/>
            <person name="Pallen M.J."/>
        </authorList>
    </citation>
    <scope>NUCLEOTIDE SEQUENCE</scope>
    <source>
        <strain evidence="1">F6-4510</strain>
    </source>
</reference>
<dbReference type="PROSITE" id="PS01229">
    <property type="entry name" value="COF_2"/>
    <property type="match status" value="1"/>
</dbReference>
<name>A0A9D9DY76_9FIRM</name>
<dbReference type="InterPro" id="IPR036412">
    <property type="entry name" value="HAD-like_sf"/>
</dbReference>
<evidence type="ECO:0000313" key="2">
    <source>
        <dbReference type="Proteomes" id="UP000823611"/>
    </source>
</evidence>
<gene>
    <name evidence="1" type="ORF">IAC55_03625</name>
</gene>
<dbReference type="InterPro" id="IPR000150">
    <property type="entry name" value="Cof"/>
</dbReference>
<evidence type="ECO:0000313" key="1">
    <source>
        <dbReference type="EMBL" id="MBO8434395.1"/>
    </source>
</evidence>
<dbReference type="Proteomes" id="UP000823611">
    <property type="component" value="Unassembled WGS sequence"/>
</dbReference>
<proteinExistence type="predicted"/>
<dbReference type="GO" id="GO:0005829">
    <property type="term" value="C:cytosol"/>
    <property type="evidence" value="ECO:0007669"/>
    <property type="project" value="TreeGrafter"/>
</dbReference>
<dbReference type="SFLD" id="SFLDG01140">
    <property type="entry name" value="C2.B:_Phosphomannomutase_and_P"/>
    <property type="match status" value="1"/>
</dbReference>
<dbReference type="GO" id="GO:0000287">
    <property type="term" value="F:magnesium ion binding"/>
    <property type="evidence" value="ECO:0007669"/>
    <property type="project" value="TreeGrafter"/>
</dbReference>
<dbReference type="Gene3D" id="3.40.50.1000">
    <property type="entry name" value="HAD superfamily/HAD-like"/>
    <property type="match status" value="1"/>
</dbReference>
<dbReference type="InterPro" id="IPR023214">
    <property type="entry name" value="HAD_sf"/>
</dbReference>
<dbReference type="CDD" id="cd07516">
    <property type="entry name" value="HAD_Pase"/>
    <property type="match status" value="1"/>
</dbReference>
<reference evidence="1" key="1">
    <citation type="submission" date="2020-10" db="EMBL/GenBank/DDBJ databases">
        <authorList>
            <person name="Gilroy R."/>
        </authorList>
    </citation>
    <scope>NUCLEOTIDE SEQUENCE</scope>
    <source>
        <strain evidence="1">F6-4510</strain>
    </source>
</reference>
<dbReference type="SUPFAM" id="SSF56784">
    <property type="entry name" value="HAD-like"/>
    <property type="match status" value="1"/>
</dbReference>
<dbReference type="GO" id="GO:0016791">
    <property type="term" value="F:phosphatase activity"/>
    <property type="evidence" value="ECO:0007669"/>
    <property type="project" value="TreeGrafter"/>
</dbReference>